<name>A0A918JGM9_9ALTE</name>
<evidence type="ECO:0000313" key="2">
    <source>
        <dbReference type="EMBL" id="GGW80080.1"/>
    </source>
</evidence>
<sequence>MKSNAVSAIIAYVTALFFSVGNTTAAPADNDTARQFFADETQSLMVGEQSVAVFPSPSAIPLKRGVAVLLYESGSMGLTFDVAAQISERLNDQGWDTLLVPAMFTPVTATPALPSEDTLIHPRADSQTPVIGYSDSRNTFTLLLNAVFQHTADKDGFRMVIAQGMGAALLLDITNSENVSPPDTAIVLSPFWPERVHNQAVVDNIAQSAYPVLDVGMDDYNNWALSTRHRRSQKARTELKMLYRQQVMLALGSSSIAGSTSFGGRQIGTTVPATASPSTASAVSPFATRLAGRIYGWTTHLGW</sequence>
<dbReference type="RefSeq" id="WP_189404215.1">
    <property type="nucleotide sequence ID" value="NZ_BMXP01000002.1"/>
</dbReference>
<evidence type="ECO:0008006" key="4">
    <source>
        <dbReference type="Google" id="ProtNLM"/>
    </source>
</evidence>
<dbReference type="AlphaFoldDB" id="A0A918JGM9"/>
<feature type="chain" id="PRO_5037344279" description="DUF3530 family protein" evidence="1">
    <location>
        <begin position="26"/>
        <end position="303"/>
    </location>
</feature>
<proteinExistence type="predicted"/>
<dbReference type="InterPro" id="IPR022529">
    <property type="entry name" value="DUF3530"/>
</dbReference>
<accession>A0A918JGM9</accession>
<reference evidence="2" key="1">
    <citation type="journal article" date="2014" name="Int. J. Syst. Evol. Microbiol.">
        <title>Complete genome sequence of Corynebacterium casei LMG S-19264T (=DSM 44701T), isolated from a smear-ripened cheese.</title>
        <authorList>
            <consortium name="US DOE Joint Genome Institute (JGI-PGF)"/>
            <person name="Walter F."/>
            <person name="Albersmeier A."/>
            <person name="Kalinowski J."/>
            <person name="Ruckert C."/>
        </authorList>
    </citation>
    <scope>NUCLEOTIDE SEQUENCE</scope>
    <source>
        <strain evidence="2">KCTC 22164</strain>
    </source>
</reference>
<gene>
    <name evidence="2" type="ORF">GCM10007391_11150</name>
</gene>
<dbReference type="EMBL" id="BMXP01000002">
    <property type="protein sequence ID" value="GGW80080.1"/>
    <property type="molecule type" value="Genomic_DNA"/>
</dbReference>
<dbReference type="Pfam" id="PF12048">
    <property type="entry name" value="DUF3530"/>
    <property type="match status" value="1"/>
</dbReference>
<protein>
    <recommendedName>
        <fullName evidence="4">DUF3530 family protein</fullName>
    </recommendedName>
</protein>
<reference evidence="2" key="2">
    <citation type="submission" date="2020-09" db="EMBL/GenBank/DDBJ databases">
        <authorList>
            <person name="Sun Q."/>
            <person name="Kim S."/>
        </authorList>
    </citation>
    <scope>NUCLEOTIDE SEQUENCE</scope>
    <source>
        <strain evidence="2">KCTC 22164</strain>
    </source>
</reference>
<organism evidence="2 3">
    <name type="scientific">Alteromonas halophila</name>
    <dbReference type="NCBI Taxonomy" id="516698"/>
    <lineage>
        <taxon>Bacteria</taxon>
        <taxon>Pseudomonadati</taxon>
        <taxon>Pseudomonadota</taxon>
        <taxon>Gammaproteobacteria</taxon>
        <taxon>Alteromonadales</taxon>
        <taxon>Alteromonadaceae</taxon>
        <taxon>Alteromonas/Salinimonas group</taxon>
        <taxon>Alteromonas</taxon>
    </lineage>
</organism>
<comment type="caution">
    <text evidence="2">The sequence shown here is derived from an EMBL/GenBank/DDBJ whole genome shotgun (WGS) entry which is preliminary data.</text>
</comment>
<dbReference type="Proteomes" id="UP000631300">
    <property type="component" value="Unassembled WGS sequence"/>
</dbReference>
<evidence type="ECO:0000256" key="1">
    <source>
        <dbReference type="SAM" id="SignalP"/>
    </source>
</evidence>
<evidence type="ECO:0000313" key="3">
    <source>
        <dbReference type="Proteomes" id="UP000631300"/>
    </source>
</evidence>
<keyword evidence="3" id="KW-1185">Reference proteome</keyword>
<keyword evidence="1" id="KW-0732">Signal</keyword>
<feature type="signal peptide" evidence="1">
    <location>
        <begin position="1"/>
        <end position="25"/>
    </location>
</feature>